<keyword evidence="5 7" id="KW-1133">Transmembrane helix</keyword>
<gene>
    <name evidence="8" type="ORF">SAMN02745220_01748</name>
</gene>
<keyword evidence="2" id="KW-0813">Transport</keyword>
<feature type="transmembrane region" description="Helical" evidence="7">
    <location>
        <begin position="78"/>
        <end position="93"/>
    </location>
</feature>
<feature type="transmembrane region" description="Helical" evidence="7">
    <location>
        <begin position="53"/>
        <end position="72"/>
    </location>
</feature>
<evidence type="ECO:0000256" key="6">
    <source>
        <dbReference type="ARBA" id="ARBA00023136"/>
    </source>
</evidence>
<evidence type="ECO:0000256" key="2">
    <source>
        <dbReference type="ARBA" id="ARBA00022448"/>
    </source>
</evidence>
<feature type="transmembrane region" description="Helical" evidence="7">
    <location>
        <begin position="433"/>
        <end position="451"/>
    </location>
</feature>
<dbReference type="PANTHER" id="PTHR30509:SF9">
    <property type="entry name" value="MULTIDRUG RESISTANCE PROTEIN MDTO"/>
    <property type="match status" value="1"/>
</dbReference>
<proteinExistence type="predicted"/>
<keyword evidence="6 7" id="KW-0472">Membrane</keyword>
<reference evidence="8 9" key="1">
    <citation type="submission" date="2016-12" db="EMBL/GenBank/DDBJ databases">
        <authorList>
            <person name="Song W.-J."/>
            <person name="Kurnit D.M."/>
        </authorList>
    </citation>
    <scope>NUCLEOTIDE SEQUENCE [LARGE SCALE GENOMIC DNA]</scope>
    <source>
        <strain evidence="8 9">DSM 18488</strain>
    </source>
</reference>
<dbReference type="GO" id="GO:0022857">
    <property type="term" value="F:transmembrane transporter activity"/>
    <property type="evidence" value="ECO:0007669"/>
    <property type="project" value="InterPro"/>
</dbReference>
<feature type="transmembrane region" description="Helical" evidence="7">
    <location>
        <begin position="482"/>
        <end position="505"/>
    </location>
</feature>
<dbReference type="AlphaFoldDB" id="A0A1M7Y450"/>
<evidence type="ECO:0000256" key="7">
    <source>
        <dbReference type="SAM" id="Phobius"/>
    </source>
</evidence>
<dbReference type="STRING" id="1121416.SAMN02745220_01748"/>
<evidence type="ECO:0000256" key="5">
    <source>
        <dbReference type="ARBA" id="ARBA00022989"/>
    </source>
</evidence>
<dbReference type="PANTHER" id="PTHR30509">
    <property type="entry name" value="P-HYDROXYBENZOIC ACID EFFLUX PUMP SUBUNIT-RELATED"/>
    <property type="match status" value="1"/>
</dbReference>
<evidence type="ECO:0000313" key="8">
    <source>
        <dbReference type="EMBL" id="SHO47060.1"/>
    </source>
</evidence>
<dbReference type="RefSeq" id="WP_073613054.1">
    <property type="nucleotide sequence ID" value="NZ_FRFE01000006.1"/>
</dbReference>
<keyword evidence="9" id="KW-1185">Reference proteome</keyword>
<evidence type="ECO:0000256" key="3">
    <source>
        <dbReference type="ARBA" id="ARBA00022475"/>
    </source>
</evidence>
<evidence type="ECO:0000256" key="1">
    <source>
        <dbReference type="ARBA" id="ARBA00004651"/>
    </source>
</evidence>
<accession>A0A1M7Y450</accession>
<dbReference type="Pfam" id="PF04632">
    <property type="entry name" value="FUSC"/>
    <property type="match status" value="1"/>
</dbReference>
<keyword evidence="4 7" id="KW-0812">Transmembrane</keyword>
<comment type="subcellular location">
    <subcellularLocation>
        <location evidence="1">Cell membrane</location>
        <topology evidence="1">Multi-pass membrane protein</topology>
    </subcellularLocation>
</comment>
<feature type="transmembrane region" description="Helical" evidence="7">
    <location>
        <begin position="408"/>
        <end position="427"/>
    </location>
</feature>
<evidence type="ECO:0000313" key="9">
    <source>
        <dbReference type="Proteomes" id="UP000184603"/>
    </source>
</evidence>
<feature type="transmembrane region" description="Helical" evidence="7">
    <location>
        <begin position="7"/>
        <end position="25"/>
    </location>
</feature>
<keyword evidence="3" id="KW-1003">Cell membrane</keyword>
<dbReference type="GO" id="GO:0005886">
    <property type="term" value="C:plasma membrane"/>
    <property type="evidence" value="ECO:0007669"/>
    <property type="project" value="UniProtKB-SubCell"/>
</dbReference>
<feature type="transmembrane region" description="Helical" evidence="7">
    <location>
        <begin position="458"/>
        <end position="476"/>
    </location>
</feature>
<feature type="transmembrane region" description="Helical" evidence="7">
    <location>
        <begin position="358"/>
        <end position="378"/>
    </location>
</feature>
<organism evidence="8 9">
    <name type="scientific">Desulfopila aestuarii DSM 18488</name>
    <dbReference type="NCBI Taxonomy" id="1121416"/>
    <lineage>
        <taxon>Bacteria</taxon>
        <taxon>Pseudomonadati</taxon>
        <taxon>Thermodesulfobacteriota</taxon>
        <taxon>Desulfobulbia</taxon>
        <taxon>Desulfobulbales</taxon>
        <taxon>Desulfocapsaceae</taxon>
        <taxon>Desulfopila</taxon>
    </lineage>
</organism>
<evidence type="ECO:0000256" key="4">
    <source>
        <dbReference type="ARBA" id="ARBA00022692"/>
    </source>
</evidence>
<dbReference type="EMBL" id="FRFE01000006">
    <property type="protein sequence ID" value="SHO47060.1"/>
    <property type="molecule type" value="Genomic_DNA"/>
</dbReference>
<name>A0A1M7Y450_9BACT</name>
<feature type="transmembrane region" description="Helical" evidence="7">
    <location>
        <begin position="105"/>
        <end position="124"/>
    </location>
</feature>
<sequence length="709" mass="79762">MSLRFQHAFKVALAMVITYGIAMGMNWDKPFWAGMSVAFCSMATAGDSVRKGVLRVVGTFFSGIVTIVMIAMFGQDRWAFLGVMTMFLALCTYRHSGGSRYADIWFNTGFNLPLLAMLGEGLALNSFEMIELRVLETGLGMVVYSLVAVLLWPRRGGEDFENNVRSVLNAQHDFLVASFTRATAAQEQPLRVQLAAIQTKLGSQLEGVIYDNDQIMEARYAWRRIIGQMATLTEALDRGQQTLRDLQGANLQSLFIDLASIRVELKDRYAGMSALLAGTSEGHRPASIDLGIDMDEVAKLTHLQRAALMLFRDQLLEIDKQSAAIVSTLYEIHTGSQAQPAAHQQDGKSAVILDPDRFAAAVRQTTVLWMLILLVIYIPSFPNPVGTLVMANAFAMVLGAAPFVPARVLFWPMVLGALFAGAVYMFVMPHLSGFGELGTMLFVTTFLIGYVFHQPKAVVAKSIGILALIIIIGAENQQHYSFLYFANWMFALPVFVLILMAAWRFPISFRAEDRFPVLLKRFLCSAEYLLSTNIRLGSPWLKWLRAFHSHEITVLPQRLRVWKDFLPKSVLGDTTKPQLESMINEMLKLSDLIRTLEKIQPAEFSEAQYKVFADIQSWHEKVHHVFSHLSEMPFRLNEQDVERFESSLKRIEQHAENAVDQIDDSAISPEERKHIYQLLGAYRGVSRALVELTRRIAPIDWGCLSEVRF</sequence>
<dbReference type="InterPro" id="IPR006726">
    <property type="entry name" value="PHBA_efflux_AaeB/fusaric-R"/>
</dbReference>
<feature type="transmembrane region" description="Helical" evidence="7">
    <location>
        <begin position="130"/>
        <end position="152"/>
    </location>
</feature>
<protein>
    <submittedName>
        <fullName evidence="8">Uncharacterized membrane protein YccC</fullName>
    </submittedName>
</protein>
<dbReference type="Proteomes" id="UP000184603">
    <property type="component" value="Unassembled WGS sequence"/>
</dbReference>
<dbReference type="OrthoDB" id="5445822at2"/>